<organism evidence="2 3">
    <name type="scientific">Rhamnusium bicolor</name>
    <dbReference type="NCBI Taxonomy" id="1586634"/>
    <lineage>
        <taxon>Eukaryota</taxon>
        <taxon>Metazoa</taxon>
        <taxon>Ecdysozoa</taxon>
        <taxon>Arthropoda</taxon>
        <taxon>Hexapoda</taxon>
        <taxon>Insecta</taxon>
        <taxon>Pterygota</taxon>
        <taxon>Neoptera</taxon>
        <taxon>Endopterygota</taxon>
        <taxon>Coleoptera</taxon>
        <taxon>Polyphaga</taxon>
        <taxon>Cucujiformia</taxon>
        <taxon>Chrysomeloidea</taxon>
        <taxon>Cerambycidae</taxon>
        <taxon>Lepturinae</taxon>
        <taxon>Rhagiini</taxon>
        <taxon>Rhamnusium</taxon>
    </lineage>
</organism>
<dbReference type="Proteomes" id="UP001162156">
    <property type="component" value="Unassembled WGS sequence"/>
</dbReference>
<evidence type="ECO:0000313" key="2">
    <source>
        <dbReference type="EMBL" id="KAJ8943156.1"/>
    </source>
</evidence>
<proteinExistence type="predicted"/>
<protein>
    <submittedName>
        <fullName evidence="2">Uncharacterized protein</fullName>
    </submittedName>
</protein>
<reference evidence="2" key="1">
    <citation type="journal article" date="2023" name="Insect Mol. Biol.">
        <title>Genome sequencing provides insights into the evolution of gene families encoding plant cell wall-degrading enzymes in longhorned beetles.</title>
        <authorList>
            <person name="Shin N.R."/>
            <person name="Okamura Y."/>
            <person name="Kirsch R."/>
            <person name="Pauchet Y."/>
        </authorList>
    </citation>
    <scope>NUCLEOTIDE SEQUENCE</scope>
    <source>
        <strain evidence="2">RBIC_L_NR</strain>
    </source>
</reference>
<accession>A0AAV8XWA4</accession>
<evidence type="ECO:0000256" key="1">
    <source>
        <dbReference type="SAM" id="MobiDB-lite"/>
    </source>
</evidence>
<dbReference type="AlphaFoldDB" id="A0AAV8XWA4"/>
<evidence type="ECO:0000313" key="3">
    <source>
        <dbReference type="Proteomes" id="UP001162156"/>
    </source>
</evidence>
<name>A0AAV8XWA4_9CUCU</name>
<sequence>MYNLRSQSNTDDTSSSENPPIVTMANPILMTEEQLQSLLSGMIRALATTQNVQTATGNFANCASHFAGNNDEDVEAFISAISIYKDCVNITGENEIKGLPMLLDHNAATWWQGVKSTISTWDDAVKALRHSFGYNKPPHKIFKELFSRDQGDKEPTDFFVNSARALLACLPETPVLHLTDQLDMVYGLLNRRIRHRLPREQVTSFSELVEKSRSIEDSFAENVTSTVPKHNSANDDKTNFAGILAIFRQIAANMLLIKKDLASQMSIRSLLLLLLLNVSDVVQQVMYVLSVLTAVHSILLLAQNLQLPMLLALLRHTHIMYRYSFS</sequence>
<dbReference type="EMBL" id="JANEYF010002704">
    <property type="protein sequence ID" value="KAJ8943156.1"/>
    <property type="molecule type" value="Genomic_DNA"/>
</dbReference>
<feature type="region of interest" description="Disordered" evidence="1">
    <location>
        <begin position="1"/>
        <end position="21"/>
    </location>
</feature>
<feature type="compositionally biased region" description="Polar residues" evidence="1">
    <location>
        <begin position="1"/>
        <end position="18"/>
    </location>
</feature>
<comment type="caution">
    <text evidence="2">The sequence shown here is derived from an EMBL/GenBank/DDBJ whole genome shotgun (WGS) entry which is preliminary data.</text>
</comment>
<keyword evidence="3" id="KW-1185">Reference proteome</keyword>
<gene>
    <name evidence="2" type="ORF">NQ314_009818</name>
</gene>